<feature type="transmembrane region" description="Helical" evidence="2">
    <location>
        <begin position="216"/>
        <end position="234"/>
    </location>
</feature>
<evidence type="ECO:0008006" key="5">
    <source>
        <dbReference type="Google" id="ProtNLM"/>
    </source>
</evidence>
<reference evidence="3" key="1">
    <citation type="submission" date="2020-10" db="EMBL/GenBank/DDBJ databases">
        <title>Sequencing the genomes of 1000 actinobacteria strains.</title>
        <authorList>
            <person name="Klenk H.-P."/>
        </authorList>
    </citation>
    <scope>NUCLEOTIDE SEQUENCE</scope>
    <source>
        <strain evidence="3">DSM 46832</strain>
    </source>
</reference>
<evidence type="ECO:0000256" key="2">
    <source>
        <dbReference type="SAM" id="Phobius"/>
    </source>
</evidence>
<accession>A0A927MF10</accession>
<keyword evidence="4" id="KW-1185">Reference proteome</keyword>
<keyword evidence="2" id="KW-0472">Membrane</keyword>
<name>A0A927MF10_9ACTN</name>
<keyword evidence="2" id="KW-0812">Transmembrane</keyword>
<feature type="region of interest" description="Disordered" evidence="1">
    <location>
        <begin position="311"/>
        <end position="381"/>
    </location>
</feature>
<dbReference type="EMBL" id="JADBEB010000001">
    <property type="protein sequence ID" value="MBE1489925.1"/>
    <property type="molecule type" value="Genomic_DNA"/>
</dbReference>
<feature type="compositionally biased region" description="Low complexity" evidence="1">
    <location>
        <begin position="37"/>
        <end position="48"/>
    </location>
</feature>
<gene>
    <name evidence="3" type="ORF">H4W31_005563</name>
</gene>
<feature type="compositionally biased region" description="Basic and acidic residues" evidence="1">
    <location>
        <begin position="1"/>
        <end position="30"/>
    </location>
</feature>
<organism evidence="3 4">
    <name type="scientific">Plantactinospora soyae</name>
    <dbReference type="NCBI Taxonomy" id="1544732"/>
    <lineage>
        <taxon>Bacteria</taxon>
        <taxon>Bacillati</taxon>
        <taxon>Actinomycetota</taxon>
        <taxon>Actinomycetes</taxon>
        <taxon>Micromonosporales</taxon>
        <taxon>Micromonosporaceae</taxon>
        <taxon>Plantactinospora</taxon>
    </lineage>
</organism>
<protein>
    <recommendedName>
        <fullName evidence="5">Anti-sigma-D factor RsdA sigma factor binding region domain-containing protein</fullName>
    </recommendedName>
</protein>
<feature type="region of interest" description="Disordered" evidence="1">
    <location>
        <begin position="132"/>
        <end position="207"/>
    </location>
</feature>
<sequence length="409" mass="42094">MSNLRDGAERGDGVGERSGDVTGRDGDLARPGRTPAELLPENPELVEPLPEDPDLVEPLSDLAGPGERLPDESVGPDGSAGDLVGIALIEPDLAVLVADDLLLDALGRGEAAPADDPLAALLAAWQTDLDAEQPAGPVDDPAVVRTMPSSVASRRPGTPTGAPSGRASAADRTPTRVRPPRPGPPEGPGRPGRLRPDPPRPVPGLRPRRKGLFRRLALAAVVVIVATALLGLGVNRAGPTSPLWPIASAVYPDRSAVRVVEHTLTLAEDAVAAGRYDDARQRLDQALAQVAEVRHPAPAERLRADIERIRRGLPGTGPDEVEPDGSTTSGAVPAVPVPATSPPGGRPTPTRTPAGVESSAGRPPAASDPPVNPSPRQLLPLPVPVLPSLLPSGLPVLPSGGCLLICPRD</sequence>
<evidence type="ECO:0000256" key="1">
    <source>
        <dbReference type="SAM" id="MobiDB-lite"/>
    </source>
</evidence>
<evidence type="ECO:0000313" key="3">
    <source>
        <dbReference type="EMBL" id="MBE1489925.1"/>
    </source>
</evidence>
<comment type="caution">
    <text evidence="3">The sequence shown here is derived from an EMBL/GenBank/DDBJ whole genome shotgun (WGS) entry which is preliminary data.</text>
</comment>
<feature type="region of interest" description="Disordered" evidence="1">
    <location>
        <begin position="1"/>
        <end position="82"/>
    </location>
</feature>
<dbReference type="Proteomes" id="UP000649753">
    <property type="component" value="Unassembled WGS sequence"/>
</dbReference>
<feature type="compositionally biased region" description="Pro residues" evidence="1">
    <location>
        <begin position="335"/>
        <end position="346"/>
    </location>
</feature>
<evidence type="ECO:0000313" key="4">
    <source>
        <dbReference type="Proteomes" id="UP000649753"/>
    </source>
</evidence>
<dbReference type="AlphaFoldDB" id="A0A927MF10"/>
<keyword evidence="2" id="KW-1133">Transmembrane helix</keyword>
<dbReference type="RefSeq" id="WP_192769302.1">
    <property type="nucleotide sequence ID" value="NZ_JADBEB010000001.1"/>
</dbReference>
<proteinExistence type="predicted"/>